<comment type="function">
    <text evidence="1">Catalyzes the specific phosphorylation of 1,6-anhydro-N-acetylmuramic acid (anhMurNAc) with the simultaneous cleavage of the 1,6-anhydro ring, generating MurNAc-6-P. Is required for the utilization of anhMurNAc either imported from the medium or derived from its own cell wall murein, and thus plays a role in cell wall recycling.</text>
</comment>
<keyword evidence="3" id="KW-1185">Reference proteome</keyword>
<dbReference type="NCBIfam" id="NF007139">
    <property type="entry name" value="PRK09585.1-3"/>
    <property type="match status" value="1"/>
</dbReference>
<feature type="binding site" evidence="1">
    <location>
        <begin position="3"/>
        <end position="10"/>
    </location>
    <ligand>
        <name>ATP</name>
        <dbReference type="ChEBI" id="CHEBI:30616"/>
    </ligand>
</feature>
<dbReference type="CDD" id="cd24050">
    <property type="entry name" value="ASKHA_NBD_ANMK"/>
    <property type="match status" value="1"/>
</dbReference>
<dbReference type="EMBL" id="FWXJ01000003">
    <property type="protein sequence ID" value="SMC37930.1"/>
    <property type="molecule type" value="Genomic_DNA"/>
</dbReference>
<comment type="pathway">
    <text evidence="1">Cell wall biogenesis; peptidoglycan recycling.</text>
</comment>
<evidence type="ECO:0000313" key="2">
    <source>
        <dbReference type="EMBL" id="SMC37930.1"/>
    </source>
</evidence>
<sequence length="365" mass="39632">MSGTSLDGVDCVLSTIQSDGKCAFIAHVSRDYTPEMRAKFLTLQQASDNELDLEAHCANDLAIEYALAVQQLLAQAGLASEEIMAIGAHGQTIRHQPSKQRHLAYTLQSLNAALLAELTQINVISDFRSRDIAAGGQGAPLVPAFHAAQFKSDAPIAVLNLGGIGNLTLLQPNAPILGFDTGPANVLLNDWIAKHLQLPFDENGSWARSGKVIPDILQSMMQESFFYDPIPKSTGRDLFHMAWLTQQLPVGLAIKPEDIQASLVELSATSIALQLHNYLPNCAELITCGGGVRNQYLMERIEACCLELMPTMMFANTNKYQKDPQTVEALAFAWFAWCFTEGLPANLPSVTGAKAPRILGALYPK</sequence>
<dbReference type="UniPathway" id="UPA00343"/>
<protein>
    <recommendedName>
        <fullName evidence="1">Anhydro-N-acetylmuramic acid kinase</fullName>
        <ecNumber evidence="1">2.7.1.170</ecNumber>
    </recommendedName>
    <alternativeName>
        <fullName evidence="1">AnhMurNAc kinase</fullName>
    </alternativeName>
</protein>
<dbReference type="Gene3D" id="3.30.420.40">
    <property type="match status" value="2"/>
</dbReference>
<dbReference type="EC" id="2.7.1.170" evidence="1"/>
<keyword evidence="1" id="KW-0119">Carbohydrate metabolism</keyword>
<keyword evidence="1" id="KW-0067">ATP-binding</keyword>
<dbReference type="PANTHER" id="PTHR30605">
    <property type="entry name" value="ANHYDRO-N-ACETYLMURAMIC ACID KINASE"/>
    <property type="match status" value="1"/>
</dbReference>
<name>A0A1W1YNZ3_9BURK</name>
<accession>A0A1W1YNZ3</accession>
<comment type="pathway">
    <text evidence="1">Amino-sugar metabolism; 1,6-anhydro-N-acetylmuramate degradation.</text>
</comment>
<gene>
    <name evidence="1" type="primary">anmK</name>
    <name evidence="2" type="ORF">SAMN06296008_103229</name>
</gene>
<proteinExistence type="inferred from homology"/>
<dbReference type="InterPro" id="IPR043129">
    <property type="entry name" value="ATPase_NBD"/>
</dbReference>
<dbReference type="GO" id="GO:0006040">
    <property type="term" value="P:amino sugar metabolic process"/>
    <property type="evidence" value="ECO:0007669"/>
    <property type="project" value="InterPro"/>
</dbReference>
<dbReference type="STRING" id="1938817.SAMN06296008_103229"/>
<dbReference type="SUPFAM" id="SSF53067">
    <property type="entry name" value="Actin-like ATPase domain"/>
    <property type="match status" value="1"/>
</dbReference>
<evidence type="ECO:0000313" key="3">
    <source>
        <dbReference type="Proteomes" id="UP000192708"/>
    </source>
</evidence>
<organism evidence="2 3">
    <name type="scientific">Polynucleobacter kasalickyi</name>
    <dbReference type="NCBI Taxonomy" id="1938817"/>
    <lineage>
        <taxon>Bacteria</taxon>
        <taxon>Pseudomonadati</taxon>
        <taxon>Pseudomonadota</taxon>
        <taxon>Betaproteobacteria</taxon>
        <taxon>Burkholderiales</taxon>
        <taxon>Burkholderiaceae</taxon>
        <taxon>Polynucleobacter</taxon>
    </lineage>
</organism>
<dbReference type="GO" id="GO:0016773">
    <property type="term" value="F:phosphotransferase activity, alcohol group as acceptor"/>
    <property type="evidence" value="ECO:0007669"/>
    <property type="project" value="UniProtKB-UniRule"/>
</dbReference>
<dbReference type="GO" id="GO:0005524">
    <property type="term" value="F:ATP binding"/>
    <property type="evidence" value="ECO:0007669"/>
    <property type="project" value="UniProtKB-UniRule"/>
</dbReference>
<comment type="catalytic activity">
    <reaction evidence="1">
        <text>1,6-anhydro-N-acetyl-beta-muramate + ATP + H2O = N-acetyl-D-muramate 6-phosphate + ADP + H(+)</text>
        <dbReference type="Rhea" id="RHEA:24952"/>
        <dbReference type="ChEBI" id="CHEBI:15377"/>
        <dbReference type="ChEBI" id="CHEBI:15378"/>
        <dbReference type="ChEBI" id="CHEBI:30616"/>
        <dbReference type="ChEBI" id="CHEBI:58690"/>
        <dbReference type="ChEBI" id="CHEBI:58722"/>
        <dbReference type="ChEBI" id="CHEBI:456216"/>
        <dbReference type="EC" id="2.7.1.170"/>
    </reaction>
</comment>
<keyword evidence="1" id="KW-0547">Nucleotide-binding</keyword>
<dbReference type="AlphaFoldDB" id="A0A1W1YNZ3"/>
<dbReference type="GO" id="GO:0016301">
    <property type="term" value="F:kinase activity"/>
    <property type="evidence" value="ECO:0007669"/>
    <property type="project" value="UniProtKB-KW"/>
</dbReference>
<dbReference type="Proteomes" id="UP000192708">
    <property type="component" value="Unassembled WGS sequence"/>
</dbReference>
<reference evidence="2 3" key="1">
    <citation type="submission" date="2017-04" db="EMBL/GenBank/DDBJ databases">
        <authorList>
            <person name="Afonso C.L."/>
            <person name="Miller P.J."/>
            <person name="Scott M.A."/>
            <person name="Spackman E."/>
            <person name="Goraichik I."/>
            <person name="Dimitrov K.M."/>
            <person name="Suarez D.L."/>
            <person name="Swayne D.E."/>
        </authorList>
    </citation>
    <scope>NUCLEOTIDE SEQUENCE [LARGE SCALE GENOMIC DNA]</scope>
    <source>
        <strain evidence="2 3">VK13</strain>
    </source>
</reference>
<dbReference type="UniPathway" id="UPA00544"/>
<dbReference type="Pfam" id="PF03702">
    <property type="entry name" value="AnmK"/>
    <property type="match status" value="1"/>
</dbReference>
<dbReference type="HAMAP" id="MF_01270">
    <property type="entry name" value="AnhMurNAc_kinase"/>
    <property type="match status" value="1"/>
</dbReference>
<keyword evidence="1" id="KW-0808">Transferase</keyword>
<dbReference type="InterPro" id="IPR005338">
    <property type="entry name" value="Anhydro_N_Ac-Mur_kinase"/>
</dbReference>
<evidence type="ECO:0000256" key="1">
    <source>
        <dbReference type="HAMAP-Rule" id="MF_01270"/>
    </source>
</evidence>
<dbReference type="GO" id="GO:0097175">
    <property type="term" value="P:1,6-anhydro-N-acetyl-beta-muramic acid catabolic process"/>
    <property type="evidence" value="ECO:0007669"/>
    <property type="project" value="UniProtKB-UniRule"/>
</dbReference>
<dbReference type="GO" id="GO:0009254">
    <property type="term" value="P:peptidoglycan turnover"/>
    <property type="evidence" value="ECO:0007669"/>
    <property type="project" value="UniProtKB-UniRule"/>
</dbReference>
<dbReference type="PANTHER" id="PTHR30605:SF0">
    <property type="entry name" value="ANHYDRO-N-ACETYLMURAMIC ACID KINASE"/>
    <property type="match status" value="1"/>
</dbReference>
<comment type="similarity">
    <text evidence="1">Belongs to the anhydro-N-acetylmuramic acid kinase family.</text>
</comment>
<keyword evidence="1 2" id="KW-0418">Kinase</keyword>